<dbReference type="Proteomes" id="UP001054837">
    <property type="component" value="Unassembled WGS sequence"/>
</dbReference>
<accession>A0AAV4QNM8</accession>
<sequence>MKPFPDVLIALNLSGTLIFAFYPWQEYGNLRFEFHLSDFKSKNSGAKEFHSIRPTRAGAHPLIRTLLEDPDGAFMSTHSSVGAFIEVLLLWEVCGKIQEFHLANQILTVDDAVLVSWPIEMEEEVVGKIFEIIDGKDASFNYLFGNILEWFVAGCNKDNYVLSA</sequence>
<evidence type="ECO:0000313" key="2">
    <source>
        <dbReference type="EMBL" id="GIY09981.1"/>
    </source>
</evidence>
<keyword evidence="1" id="KW-1133">Transmembrane helix</keyword>
<keyword evidence="3" id="KW-1185">Reference proteome</keyword>
<proteinExistence type="predicted"/>
<protein>
    <submittedName>
        <fullName evidence="2">Uncharacterized protein</fullName>
    </submittedName>
</protein>
<dbReference type="AlphaFoldDB" id="A0AAV4QNM8"/>
<gene>
    <name evidence="2" type="ORF">CDAR_448551</name>
</gene>
<reference evidence="2 3" key="1">
    <citation type="submission" date="2021-06" db="EMBL/GenBank/DDBJ databases">
        <title>Caerostris darwini draft genome.</title>
        <authorList>
            <person name="Kono N."/>
            <person name="Arakawa K."/>
        </authorList>
    </citation>
    <scope>NUCLEOTIDE SEQUENCE [LARGE SCALE GENOMIC DNA]</scope>
</reference>
<name>A0AAV4QNM8_9ARAC</name>
<keyword evidence="1" id="KW-0472">Membrane</keyword>
<dbReference type="EMBL" id="BPLQ01004695">
    <property type="protein sequence ID" value="GIY09981.1"/>
    <property type="molecule type" value="Genomic_DNA"/>
</dbReference>
<organism evidence="2 3">
    <name type="scientific">Caerostris darwini</name>
    <dbReference type="NCBI Taxonomy" id="1538125"/>
    <lineage>
        <taxon>Eukaryota</taxon>
        <taxon>Metazoa</taxon>
        <taxon>Ecdysozoa</taxon>
        <taxon>Arthropoda</taxon>
        <taxon>Chelicerata</taxon>
        <taxon>Arachnida</taxon>
        <taxon>Araneae</taxon>
        <taxon>Araneomorphae</taxon>
        <taxon>Entelegynae</taxon>
        <taxon>Araneoidea</taxon>
        <taxon>Araneidae</taxon>
        <taxon>Caerostris</taxon>
    </lineage>
</organism>
<evidence type="ECO:0000313" key="3">
    <source>
        <dbReference type="Proteomes" id="UP001054837"/>
    </source>
</evidence>
<feature type="transmembrane region" description="Helical" evidence="1">
    <location>
        <begin position="7"/>
        <end position="24"/>
    </location>
</feature>
<comment type="caution">
    <text evidence="2">The sequence shown here is derived from an EMBL/GenBank/DDBJ whole genome shotgun (WGS) entry which is preliminary data.</text>
</comment>
<keyword evidence="1" id="KW-0812">Transmembrane</keyword>
<evidence type="ECO:0000256" key="1">
    <source>
        <dbReference type="SAM" id="Phobius"/>
    </source>
</evidence>